<organism evidence="1 2">
    <name type="scientific">Pleurodeles waltl</name>
    <name type="common">Iberian ribbed newt</name>
    <dbReference type="NCBI Taxonomy" id="8319"/>
    <lineage>
        <taxon>Eukaryota</taxon>
        <taxon>Metazoa</taxon>
        <taxon>Chordata</taxon>
        <taxon>Craniata</taxon>
        <taxon>Vertebrata</taxon>
        <taxon>Euteleostomi</taxon>
        <taxon>Amphibia</taxon>
        <taxon>Batrachia</taxon>
        <taxon>Caudata</taxon>
        <taxon>Salamandroidea</taxon>
        <taxon>Salamandridae</taxon>
        <taxon>Pleurodelinae</taxon>
        <taxon>Pleurodeles</taxon>
    </lineage>
</organism>
<comment type="caution">
    <text evidence="1">The sequence shown here is derived from an EMBL/GenBank/DDBJ whole genome shotgun (WGS) entry which is preliminary data.</text>
</comment>
<reference evidence="1" key="1">
    <citation type="journal article" date="2022" name="bioRxiv">
        <title>Sequencing and chromosome-scale assembly of the giantPleurodeles waltlgenome.</title>
        <authorList>
            <person name="Brown T."/>
            <person name="Elewa A."/>
            <person name="Iarovenko S."/>
            <person name="Subramanian E."/>
            <person name="Araus A.J."/>
            <person name="Petzold A."/>
            <person name="Susuki M."/>
            <person name="Suzuki K.-i.T."/>
            <person name="Hayashi T."/>
            <person name="Toyoda A."/>
            <person name="Oliveira C."/>
            <person name="Osipova E."/>
            <person name="Leigh N.D."/>
            <person name="Simon A."/>
            <person name="Yun M.H."/>
        </authorList>
    </citation>
    <scope>NUCLEOTIDE SEQUENCE</scope>
    <source>
        <strain evidence="1">20211129_DDA</strain>
        <tissue evidence="1">Liver</tissue>
    </source>
</reference>
<dbReference type="EMBL" id="JANPWB010000005">
    <property type="protein sequence ID" value="KAJ1185057.1"/>
    <property type="molecule type" value="Genomic_DNA"/>
</dbReference>
<protein>
    <submittedName>
        <fullName evidence="1">Uncharacterized protein</fullName>
    </submittedName>
</protein>
<dbReference type="Proteomes" id="UP001066276">
    <property type="component" value="Chromosome 3_1"/>
</dbReference>
<gene>
    <name evidence="1" type="ORF">NDU88_001852</name>
</gene>
<sequence>MYSAPLARALQLPRLAPCSQFIQQRDAPSAWRIEDKATSSEGWRPGAMQLQCPRLLHYITPVTGCLKTGRHAGPPAVIRISFRLLRAKIPMYLNLL</sequence>
<proteinExistence type="predicted"/>
<evidence type="ECO:0000313" key="2">
    <source>
        <dbReference type="Proteomes" id="UP001066276"/>
    </source>
</evidence>
<name>A0AAV7UBK7_PLEWA</name>
<accession>A0AAV7UBK7</accession>
<keyword evidence="2" id="KW-1185">Reference proteome</keyword>
<evidence type="ECO:0000313" key="1">
    <source>
        <dbReference type="EMBL" id="KAJ1185057.1"/>
    </source>
</evidence>
<dbReference type="AlphaFoldDB" id="A0AAV7UBK7"/>